<evidence type="ECO:0000313" key="1">
    <source>
        <dbReference type="EMBL" id="AGF48900.1"/>
    </source>
</evidence>
<dbReference type="AlphaFoldDB" id="M1MAI0"/>
<accession>M1MAI0</accession>
<reference evidence="1 2" key="1">
    <citation type="journal article" date="2013" name="Genome Biol. Evol.">
        <title>Genome evolution and phylogenomic analysis of candidatus kinetoplastibacterium, the betaproteobacterial endosymbionts of strigomonas and angomonas.</title>
        <authorList>
            <person name="Alves J.M."/>
            <person name="Serrano M.G."/>
            <person name="Maia da Silva F."/>
            <person name="Voegtly L.J."/>
            <person name="Matveyev A.V."/>
            <person name="Teixeira M.M."/>
            <person name="Camargo E.P."/>
            <person name="Buck G.A."/>
        </authorList>
    </citation>
    <scope>NUCLEOTIDE SEQUENCE [LARGE SCALE GENOMIC DNA]</scope>
    <source>
        <strain evidence="1 2">TCC219</strain>
    </source>
</reference>
<dbReference type="GO" id="GO:0016765">
    <property type="term" value="F:transferase activity, transferring alkyl or aryl (other than methyl) groups"/>
    <property type="evidence" value="ECO:0007669"/>
    <property type="project" value="UniProtKB-ARBA"/>
</dbReference>
<keyword evidence="1" id="KW-0808">Transferase</keyword>
<dbReference type="eggNOG" id="COG1562">
    <property type="taxonomic scope" value="Bacteria"/>
</dbReference>
<organism evidence="1 2">
    <name type="scientific">Candidatus Kinetoplastidibacterium galati TCC219</name>
    <dbReference type="NCBI Taxonomy" id="1208921"/>
    <lineage>
        <taxon>Bacteria</taxon>
        <taxon>Pseudomonadati</taxon>
        <taxon>Pseudomonadota</taxon>
        <taxon>Betaproteobacteria</taxon>
        <taxon>Candidatus Kinetoplastidibacterium</taxon>
    </lineage>
</organism>
<sequence length="290" mass="34070">MTPNEYCEKEFAPAGSNMYYATILLPSNKKRALISMYALHKKIENILSDCHTMTVAYSKIAWWKNQIYRMQKEMSDHPITKELSLHIKEYPFICDELIYFINNIENILEKDFFYNLKDLYNNYWTTNRVICGLFNKVFCNDDDNAAIYNEKIGIAIQLTNSIRNIYINAKNGIIFLPNEDLDKFNLKIKDISNGENSENFKKFIKFQVKRAKDLYRDAITDINSYNYKKYRESFAVAGINYAILEKIDSFNSDFSNEMVSITPIKKLWISWRALNSNGKSFIKKLSPLQI</sequence>
<dbReference type="InterPro" id="IPR008949">
    <property type="entry name" value="Isoprenoid_synthase_dom_sf"/>
</dbReference>
<dbReference type="InterPro" id="IPR002060">
    <property type="entry name" value="Squ/phyt_synthse"/>
</dbReference>
<evidence type="ECO:0000313" key="2">
    <source>
        <dbReference type="Proteomes" id="UP000011658"/>
    </source>
</evidence>
<dbReference type="EC" id="2.5.1.32" evidence="1"/>
<dbReference type="HOGENOM" id="CLU_037269_1_1_4"/>
<dbReference type="STRING" id="1208921.ST1E_0461"/>
<dbReference type="EMBL" id="CP003806">
    <property type="protein sequence ID" value="AGF48900.1"/>
    <property type="molecule type" value="Genomic_DNA"/>
</dbReference>
<dbReference type="OrthoDB" id="9807580at2"/>
<protein>
    <submittedName>
        <fullName evidence="1">Phytoene synthase</fullName>
        <ecNumber evidence="1">2.5.1.32</ecNumber>
    </submittedName>
</protein>
<dbReference type="KEGG" id="kga:ST1E_0461"/>
<name>M1MAI0_9PROT</name>
<dbReference type="PATRIC" id="fig|1208921.3.peg.177"/>
<dbReference type="PANTHER" id="PTHR31480">
    <property type="entry name" value="BIFUNCTIONAL LYCOPENE CYCLASE/PHYTOENE SYNTHASE"/>
    <property type="match status" value="1"/>
</dbReference>
<dbReference type="SUPFAM" id="SSF48576">
    <property type="entry name" value="Terpenoid synthases"/>
    <property type="match status" value="1"/>
</dbReference>
<dbReference type="Proteomes" id="UP000011658">
    <property type="component" value="Chromosome"/>
</dbReference>
<dbReference type="Pfam" id="PF00494">
    <property type="entry name" value="SQS_PSY"/>
    <property type="match status" value="1"/>
</dbReference>
<proteinExistence type="predicted"/>
<gene>
    <name evidence="1" type="ORF">ST1E_0461</name>
</gene>
<keyword evidence="2" id="KW-1185">Reference proteome</keyword>
<dbReference type="RefSeq" id="WP_015389385.1">
    <property type="nucleotide sequence ID" value="NC_020284.1"/>
</dbReference>
<dbReference type="Gene3D" id="1.10.600.10">
    <property type="entry name" value="Farnesyl Diphosphate Synthase"/>
    <property type="match status" value="1"/>
</dbReference>